<dbReference type="PANTHER" id="PTHR34875:SF6">
    <property type="entry name" value="UPF0237 PROTEIN MJ1558"/>
    <property type="match status" value="1"/>
</dbReference>
<dbReference type="CDD" id="cd04872">
    <property type="entry name" value="ACT_1ZPV"/>
    <property type="match status" value="1"/>
</dbReference>
<dbReference type="AlphaFoldDB" id="A0A6A7KCH3"/>
<comment type="caution">
    <text evidence="3">The sequence shown here is derived from an EMBL/GenBank/DDBJ whole genome shotgun (WGS) entry which is preliminary data.</text>
</comment>
<evidence type="ECO:0000313" key="3">
    <source>
        <dbReference type="EMBL" id="MPW27096.1"/>
    </source>
</evidence>
<protein>
    <recommendedName>
        <fullName evidence="1">UPF0237 protein GC105_15040</fullName>
    </recommendedName>
</protein>
<proteinExistence type="inferred from homology"/>
<comment type="similarity">
    <text evidence="1">Belongs to the UPF0237 family.</text>
</comment>
<dbReference type="SUPFAM" id="SSF55021">
    <property type="entry name" value="ACT-like"/>
    <property type="match status" value="1"/>
</dbReference>
<name>A0A6A7KCH3_9FIRM</name>
<dbReference type="InterPro" id="IPR050990">
    <property type="entry name" value="UPF0237/GcvR_regulator"/>
</dbReference>
<accession>A0A6A7KCH3</accession>
<dbReference type="Proteomes" id="UP000440004">
    <property type="component" value="Unassembled WGS sequence"/>
</dbReference>
<sequence>MKGIITVIGKDKVGIIYGISKILSENNVNVEDISQTVLQDYFTMMMLVNLSNVKCDFNELKELLESYGVEIGLSIKIQREEFFNTMHNI</sequence>
<dbReference type="RefSeq" id="WP_152806487.1">
    <property type="nucleotide sequence ID" value="NZ_WHNX01000039.1"/>
</dbReference>
<evidence type="ECO:0000313" key="4">
    <source>
        <dbReference type="Proteomes" id="UP000440004"/>
    </source>
</evidence>
<feature type="domain" description="ACT" evidence="2">
    <location>
        <begin position="4"/>
        <end position="78"/>
    </location>
</feature>
<organism evidence="3 4">
    <name type="scientific">Alkalibaculum sporogenes</name>
    <dbReference type="NCBI Taxonomy" id="2655001"/>
    <lineage>
        <taxon>Bacteria</taxon>
        <taxon>Bacillati</taxon>
        <taxon>Bacillota</taxon>
        <taxon>Clostridia</taxon>
        <taxon>Eubacteriales</taxon>
        <taxon>Eubacteriaceae</taxon>
        <taxon>Alkalibaculum</taxon>
    </lineage>
</organism>
<dbReference type="NCBIfam" id="NF001220">
    <property type="entry name" value="PRK00194.1"/>
    <property type="match status" value="1"/>
</dbReference>
<evidence type="ECO:0000256" key="1">
    <source>
        <dbReference type="HAMAP-Rule" id="MF_01054"/>
    </source>
</evidence>
<dbReference type="FunFam" id="3.30.70.260:FF:000032">
    <property type="entry name" value="UPF0237 protein SP_0238"/>
    <property type="match status" value="1"/>
</dbReference>
<dbReference type="InterPro" id="IPR045865">
    <property type="entry name" value="ACT-like_dom_sf"/>
</dbReference>
<dbReference type="InterPro" id="IPR002912">
    <property type="entry name" value="ACT_dom"/>
</dbReference>
<gene>
    <name evidence="3" type="ORF">GC105_15040</name>
</gene>
<keyword evidence="4" id="KW-1185">Reference proteome</keyword>
<reference evidence="3 4" key="1">
    <citation type="submission" date="2019-10" db="EMBL/GenBank/DDBJ databases">
        <title>Alkalibaculum tamaniensis sp.nov., a new alkaliphilic acetogen, isolated on methoxylated aromatics from a mud volcano.</title>
        <authorList>
            <person name="Khomyakova M.A."/>
            <person name="Merkel A.Y."/>
            <person name="Bonch-Osmolovskaya E.A."/>
            <person name="Slobodkin A.I."/>
        </authorList>
    </citation>
    <scope>NUCLEOTIDE SEQUENCE [LARGE SCALE GENOMIC DNA]</scope>
    <source>
        <strain evidence="3 4">M08DMB</strain>
    </source>
</reference>
<dbReference type="Gene3D" id="3.30.70.260">
    <property type="match status" value="1"/>
</dbReference>
<dbReference type="EMBL" id="WHNX01000039">
    <property type="protein sequence ID" value="MPW27096.1"/>
    <property type="molecule type" value="Genomic_DNA"/>
</dbReference>
<dbReference type="Pfam" id="PF13740">
    <property type="entry name" value="ACT_6"/>
    <property type="match status" value="1"/>
</dbReference>
<dbReference type="PROSITE" id="PS51671">
    <property type="entry name" value="ACT"/>
    <property type="match status" value="1"/>
</dbReference>
<dbReference type="InterPro" id="IPR022986">
    <property type="entry name" value="UPF0237_ACT"/>
</dbReference>
<dbReference type="HAMAP" id="MF_01054">
    <property type="entry name" value="UPF0237"/>
    <property type="match status" value="1"/>
</dbReference>
<dbReference type="PANTHER" id="PTHR34875">
    <property type="entry name" value="UPF0237 PROTEIN MJ1558"/>
    <property type="match status" value="1"/>
</dbReference>
<evidence type="ECO:0000259" key="2">
    <source>
        <dbReference type="PROSITE" id="PS51671"/>
    </source>
</evidence>